<feature type="compositionally biased region" description="Basic residues" evidence="1">
    <location>
        <begin position="147"/>
        <end position="167"/>
    </location>
</feature>
<proteinExistence type="predicted"/>
<accession>A0A1I8F4A5</accession>
<organism evidence="2 3">
    <name type="scientific">Macrostomum lignano</name>
    <dbReference type="NCBI Taxonomy" id="282301"/>
    <lineage>
        <taxon>Eukaryota</taxon>
        <taxon>Metazoa</taxon>
        <taxon>Spiralia</taxon>
        <taxon>Lophotrochozoa</taxon>
        <taxon>Platyhelminthes</taxon>
        <taxon>Rhabditophora</taxon>
        <taxon>Macrostomorpha</taxon>
        <taxon>Macrostomida</taxon>
        <taxon>Macrostomidae</taxon>
        <taxon>Macrostomum</taxon>
    </lineage>
</organism>
<evidence type="ECO:0000313" key="2">
    <source>
        <dbReference type="Proteomes" id="UP000095280"/>
    </source>
</evidence>
<dbReference type="AlphaFoldDB" id="A0A1I8F4A5"/>
<name>A0A1I8F4A5_9PLAT</name>
<dbReference type="Proteomes" id="UP000095280">
    <property type="component" value="Unplaced"/>
</dbReference>
<feature type="region of interest" description="Disordered" evidence="1">
    <location>
        <begin position="141"/>
        <end position="283"/>
    </location>
</feature>
<feature type="compositionally biased region" description="Basic and acidic residues" evidence="1">
    <location>
        <begin position="232"/>
        <end position="256"/>
    </location>
</feature>
<keyword evidence="2" id="KW-1185">Reference proteome</keyword>
<reference evidence="3" key="1">
    <citation type="submission" date="2016-11" db="UniProtKB">
        <authorList>
            <consortium name="WormBaseParasite"/>
        </authorList>
    </citation>
    <scope>IDENTIFICATION</scope>
</reference>
<feature type="region of interest" description="Disordered" evidence="1">
    <location>
        <begin position="346"/>
        <end position="375"/>
    </location>
</feature>
<sequence length="421" mass="45655">PPCGKISILSGQRDGGRGGGEAVEAGTGTQAALQQMCVFMKESLRQLQLAFAYFVCPNEHFQCSSEKDLWPTAEKRQGRSNPPTAPMGSERPSSRLVRHSGANPRPAEEEGPAEAAVKERPDDAVEAGLRAACFRRKMKRAEAGAYRSRRKPRRSRRKAAKAAKKRSYGGLEAAAQPQQQMRPSAFSAEPRTSSAGSQPARKPAGSRPAESAKAGWSELAARKGLRHSRTRMSVEKNGRETQRNENAAEERQDDSFRTATPFAETRAESENQLTRRGRERQFQQASVDIGGGRARRAGADKLHRYRSLQRAAVCSLESGAVLACNPLTSRPPCSRWPPCARTSTAAPACPRPASEWQHGVQPAGRGRHQGHSAAVSDESRGQTLLVCKTKTALLAAACQGAPDRAASTWLGDMRQHFISQG</sequence>
<evidence type="ECO:0000256" key="1">
    <source>
        <dbReference type="SAM" id="MobiDB-lite"/>
    </source>
</evidence>
<dbReference type="WBParaSite" id="maker-unitig_20074-snap-gene-0.3-mRNA-1">
    <property type="protein sequence ID" value="maker-unitig_20074-snap-gene-0.3-mRNA-1"/>
    <property type="gene ID" value="maker-unitig_20074-snap-gene-0.3"/>
</dbReference>
<evidence type="ECO:0000313" key="3">
    <source>
        <dbReference type="WBParaSite" id="maker-unitig_20074-snap-gene-0.3-mRNA-1"/>
    </source>
</evidence>
<protein>
    <submittedName>
        <fullName evidence="3">MID_MedPIWI domain-containing protein</fullName>
    </submittedName>
</protein>
<feature type="region of interest" description="Disordered" evidence="1">
    <location>
        <begin position="1"/>
        <end position="24"/>
    </location>
</feature>
<feature type="region of interest" description="Disordered" evidence="1">
    <location>
        <begin position="71"/>
        <end position="123"/>
    </location>
</feature>